<evidence type="ECO:0000256" key="1">
    <source>
        <dbReference type="ARBA" id="ARBA00004202"/>
    </source>
</evidence>
<keyword evidence="5" id="KW-0547">Nucleotide-binding</keyword>
<dbReference type="SMART" id="SM00382">
    <property type="entry name" value="AAA"/>
    <property type="match status" value="1"/>
</dbReference>
<organism evidence="10 11">
    <name type="scientific">Streptomonospora arabica</name>
    <dbReference type="NCBI Taxonomy" id="412417"/>
    <lineage>
        <taxon>Bacteria</taxon>
        <taxon>Bacillati</taxon>
        <taxon>Actinomycetota</taxon>
        <taxon>Actinomycetes</taxon>
        <taxon>Streptosporangiales</taxon>
        <taxon>Nocardiopsidaceae</taxon>
        <taxon>Streptomonospora</taxon>
    </lineage>
</organism>
<evidence type="ECO:0000259" key="9">
    <source>
        <dbReference type="PROSITE" id="PS50893"/>
    </source>
</evidence>
<dbReference type="Gene3D" id="3.40.50.300">
    <property type="entry name" value="P-loop containing nucleotide triphosphate hydrolases"/>
    <property type="match status" value="1"/>
</dbReference>
<evidence type="ECO:0000256" key="2">
    <source>
        <dbReference type="ARBA" id="ARBA00005417"/>
    </source>
</evidence>
<dbReference type="PANTHER" id="PTHR43297">
    <property type="entry name" value="OLIGOPEPTIDE TRANSPORT ATP-BINDING PROTEIN APPD"/>
    <property type="match status" value="1"/>
</dbReference>
<dbReference type="InterPro" id="IPR013563">
    <property type="entry name" value="Oligopep_ABC_C"/>
</dbReference>
<dbReference type="Pfam" id="PF00005">
    <property type="entry name" value="ABC_tran"/>
    <property type="match status" value="1"/>
</dbReference>
<evidence type="ECO:0000256" key="8">
    <source>
        <dbReference type="SAM" id="MobiDB-lite"/>
    </source>
</evidence>
<feature type="region of interest" description="Disordered" evidence="8">
    <location>
        <begin position="339"/>
        <end position="363"/>
    </location>
</feature>
<evidence type="ECO:0000256" key="5">
    <source>
        <dbReference type="ARBA" id="ARBA00022741"/>
    </source>
</evidence>
<feature type="domain" description="ABC transporter" evidence="9">
    <location>
        <begin position="28"/>
        <end position="275"/>
    </location>
</feature>
<dbReference type="PROSITE" id="PS50893">
    <property type="entry name" value="ABC_TRANSPORTER_2"/>
    <property type="match status" value="1"/>
</dbReference>
<keyword evidence="11" id="KW-1185">Reference proteome</keyword>
<feature type="region of interest" description="Disordered" evidence="8">
    <location>
        <begin position="282"/>
        <end position="308"/>
    </location>
</feature>
<comment type="subcellular location">
    <subcellularLocation>
        <location evidence="1">Cell membrane</location>
        <topology evidence="1">Peripheral membrane protein</topology>
    </subcellularLocation>
</comment>
<dbReference type="PANTHER" id="PTHR43297:SF2">
    <property type="entry name" value="DIPEPTIDE TRANSPORT ATP-BINDING PROTEIN DPPD"/>
    <property type="match status" value="1"/>
</dbReference>
<sequence>MNPTEHPPDTPAPEPADAAARPGPDRCLEVDGLSVSYRAGGGEIPAVRGVSFDLEPGSKLGVAGESGCGKSTVALALLRLLPRSARISGRVLLDGEDVLDMRWGRLRAVRWAGASIVFQGAMHSLNPVQRVGDQIAEPLLVHGGAAPAQARSQVVELLEQVGLPAWRERSYPHELSGGQRQRAMIAMALACRPRLIIADEPTTALDVMIQAQILRLIDELVTGRDISMLMISHDLSVLAETCDRLAVMYAGRIVEEGPADAVFAAARHPYGAALSAAFPRVGDPASRRAPRGLPGDPPDPAELPSGCSFRPRCPEVQERCSEVDPVLWPAGPGRTAACVQVLPPEQDTRPPPGRDRASETTGE</sequence>
<gene>
    <name evidence="10" type="ORF">ACFPCZ_06250</name>
</gene>
<dbReference type="InterPro" id="IPR050388">
    <property type="entry name" value="ABC_Ni/Peptide_Import"/>
</dbReference>
<dbReference type="Proteomes" id="UP001595858">
    <property type="component" value="Unassembled WGS sequence"/>
</dbReference>
<proteinExistence type="inferred from homology"/>
<evidence type="ECO:0000256" key="6">
    <source>
        <dbReference type="ARBA" id="ARBA00022840"/>
    </source>
</evidence>
<evidence type="ECO:0000313" key="10">
    <source>
        <dbReference type="EMBL" id="MFC4866229.1"/>
    </source>
</evidence>
<dbReference type="NCBIfam" id="TIGR01727">
    <property type="entry name" value="oligo_HPY"/>
    <property type="match status" value="1"/>
</dbReference>
<evidence type="ECO:0000256" key="4">
    <source>
        <dbReference type="ARBA" id="ARBA00022475"/>
    </source>
</evidence>
<dbReference type="GO" id="GO:0005524">
    <property type="term" value="F:ATP binding"/>
    <property type="evidence" value="ECO:0007669"/>
    <property type="project" value="UniProtKB-KW"/>
</dbReference>
<evidence type="ECO:0000313" key="11">
    <source>
        <dbReference type="Proteomes" id="UP001595858"/>
    </source>
</evidence>
<dbReference type="CDD" id="cd03257">
    <property type="entry name" value="ABC_NikE_OppD_transporters"/>
    <property type="match status" value="1"/>
</dbReference>
<dbReference type="Pfam" id="PF08352">
    <property type="entry name" value="oligo_HPY"/>
    <property type="match status" value="1"/>
</dbReference>
<name>A0ABV9SK02_9ACTN</name>
<evidence type="ECO:0000256" key="3">
    <source>
        <dbReference type="ARBA" id="ARBA00022448"/>
    </source>
</evidence>
<dbReference type="PROSITE" id="PS00211">
    <property type="entry name" value="ABC_TRANSPORTER_1"/>
    <property type="match status" value="1"/>
</dbReference>
<dbReference type="SUPFAM" id="SSF52540">
    <property type="entry name" value="P-loop containing nucleoside triphosphate hydrolases"/>
    <property type="match status" value="1"/>
</dbReference>
<protein>
    <submittedName>
        <fullName evidence="10">ABC transporter ATP-binding protein</fullName>
    </submittedName>
</protein>
<reference evidence="11" key="1">
    <citation type="journal article" date="2019" name="Int. J. Syst. Evol. Microbiol.">
        <title>The Global Catalogue of Microorganisms (GCM) 10K type strain sequencing project: providing services to taxonomists for standard genome sequencing and annotation.</title>
        <authorList>
            <consortium name="The Broad Institute Genomics Platform"/>
            <consortium name="The Broad Institute Genome Sequencing Center for Infectious Disease"/>
            <person name="Wu L."/>
            <person name="Ma J."/>
        </authorList>
    </citation>
    <scope>NUCLEOTIDE SEQUENCE [LARGE SCALE GENOMIC DNA]</scope>
    <source>
        <strain evidence="11">CGMCC 4.7304</strain>
    </source>
</reference>
<keyword evidence="4" id="KW-1003">Cell membrane</keyword>
<dbReference type="RefSeq" id="WP_344139600.1">
    <property type="nucleotide sequence ID" value="NZ_BAAAQI010000001.1"/>
</dbReference>
<keyword evidence="7" id="KW-0472">Membrane</keyword>
<dbReference type="InterPro" id="IPR017871">
    <property type="entry name" value="ABC_transporter-like_CS"/>
</dbReference>
<feature type="compositionally biased region" description="Basic and acidic residues" evidence="8">
    <location>
        <begin position="346"/>
        <end position="363"/>
    </location>
</feature>
<dbReference type="InterPro" id="IPR003593">
    <property type="entry name" value="AAA+_ATPase"/>
</dbReference>
<evidence type="ECO:0000256" key="7">
    <source>
        <dbReference type="ARBA" id="ARBA00023136"/>
    </source>
</evidence>
<feature type="region of interest" description="Disordered" evidence="8">
    <location>
        <begin position="1"/>
        <end position="25"/>
    </location>
</feature>
<dbReference type="InterPro" id="IPR003439">
    <property type="entry name" value="ABC_transporter-like_ATP-bd"/>
</dbReference>
<keyword evidence="3" id="KW-0813">Transport</keyword>
<accession>A0ABV9SK02</accession>
<comment type="similarity">
    <text evidence="2">Belongs to the ABC transporter superfamily.</text>
</comment>
<keyword evidence="6 10" id="KW-0067">ATP-binding</keyword>
<dbReference type="InterPro" id="IPR027417">
    <property type="entry name" value="P-loop_NTPase"/>
</dbReference>
<dbReference type="EMBL" id="JBHSIY010000006">
    <property type="protein sequence ID" value="MFC4866229.1"/>
    <property type="molecule type" value="Genomic_DNA"/>
</dbReference>
<comment type="caution">
    <text evidence="10">The sequence shown here is derived from an EMBL/GenBank/DDBJ whole genome shotgun (WGS) entry which is preliminary data.</text>
</comment>